<feature type="compositionally biased region" description="Basic and acidic residues" evidence="5">
    <location>
        <begin position="54"/>
        <end position="68"/>
    </location>
</feature>
<feature type="compositionally biased region" description="Basic residues" evidence="5">
    <location>
        <begin position="42"/>
        <end position="53"/>
    </location>
</feature>
<evidence type="ECO:0000313" key="7">
    <source>
        <dbReference type="EMBL" id="ADK86707.1"/>
    </source>
</evidence>
<dbReference type="GO" id="GO:0016887">
    <property type="term" value="F:ATP hydrolysis activity"/>
    <property type="evidence" value="ECO:0007669"/>
    <property type="project" value="InterPro"/>
</dbReference>
<keyword evidence="4 7" id="KW-0067">ATP-binding</keyword>
<feature type="region of interest" description="Disordered" evidence="5">
    <location>
        <begin position="41"/>
        <end position="87"/>
    </location>
</feature>
<feature type="compositionally biased region" description="Basic residues" evidence="5">
    <location>
        <begin position="74"/>
        <end position="83"/>
    </location>
</feature>
<reference evidence="7 8" key="1">
    <citation type="journal article" date="2010" name="Appl. Environ. Microbiol.">
        <title>Targeted chromosomal knockouts in Mycoplasma pneumoniae.</title>
        <authorList>
            <person name="Krishnakumar R."/>
            <person name="Assad-Garcia N."/>
            <person name="Benders G.A."/>
            <person name="Phan Q."/>
            <person name="Montague M.G."/>
            <person name="Glass J.I."/>
        </authorList>
    </citation>
    <scope>NUCLEOTIDE SEQUENCE [LARGE SCALE GENOMIC DNA]</scope>
    <source>
        <strain evidence="8">ATCC 15531 / DSM 22911 / NBRC 14401 / NCTC 10119 / FH</strain>
    </source>
</reference>
<dbReference type="STRING" id="722438.F539_03825"/>
<dbReference type="CDD" id="cd03255">
    <property type="entry name" value="ABC_MJ0796_LolCDE_FtsE"/>
    <property type="match status" value="1"/>
</dbReference>
<evidence type="ECO:0000259" key="6">
    <source>
        <dbReference type="PROSITE" id="PS50893"/>
    </source>
</evidence>
<dbReference type="EMBL" id="CP002077">
    <property type="protein sequence ID" value="ADK86707.1"/>
    <property type="molecule type" value="Genomic_DNA"/>
</dbReference>
<keyword evidence="3" id="KW-0547">Nucleotide-binding</keyword>
<dbReference type="PANTHER" id="PTHR42798:SF2">
    <property type="entry name" value="ABC TRANSPORTER ATP-BINDING PROTEIN MG467-RELATED"/>
    <property type="match status" value="1"/>
</dbReference>
<evidence type="ECO:0000256" key="2">
    <source>
        <dbReference type="ARBA" id="ARBA00022448"/>
    </source>
</evidence>
<dbReference type="InterPro" id="IPR003439">
    <property type="entry name" value="ABC_transporter-like_ATP-bd"/>
</dbReference>
<dbReference type="Proteomes" id="UP000007756">
    <property type="component" value="Chromosome"/>
</dbReference>
<dbReference type="SUPFAM" id="SSF52540">
    <property type="entry name" value="P-loop containing nucleoside triphosphate hydrolases"/>
    <property type="match status" value="1"/>
</dbReference>
<dbReference type="GeneID" id="66608629"/>
<dbReference type="Pfam" id="PF00005">
    <property type="entry name" value="ABC_tran"/>
    <property type="match status" value="1"/>
</dbReference>
<evidence type="ECO:0000256" key="1">
    <source>
        <dbReference type="ARBA" id="ARBA00005417"/>
    </source>
</evidence>
<dbReference type="KEGG" id="mpj:MPNE_0795"/>
<evidence type="ECO:0000256" key="4">
    <source>
        <dbReference type="ARBA" id="ARBA00022840"/>
    </source>
</evidence>
<organism evidence="7 8">
    <name type="scientific">Mycoplasmoides pneumoniae (strain ATCC 15531 / DSM 23978 / CIP 103766 / NBRC 14401 / NCTC 10119 / FH)</name>
    <name type="common">Mycoplasma pneumoniae</name>
    <dbReference type="NCBI Taxonomy" id="722438"/>
    <lineage>
        <taxon>Bacteria</taxon>
        <taxon>Bacillati</taxon>
        <taxon>Mycoplasmatota</taxon>
        <taxon>Mycoplasmoidales</taxon>
        <taxon>Mycoplasmoidaceae</taxon>
        <taxon>Mycoplasmoides</taxon>
    </lineage>
</organism>
<name>A0A0H3DJX1_MYCPB</name>
<dbReference type="PaxDb" id="722438-MPNE_0795"/>
<dbReference type="PROSITE" id="PS50893">
    <property type="entry name" value="ABC_TRANSPORTER_2"/>
    <property type="match status" value="1"/>
</dbReference>
<dbReference type="PATRIC" id="fig|722438.3.peg.775"/>
<feature type="domain" description="ABC transporter" evidence="6">
    <location>
        <begin position="112"/>
        <end position="338"/>
    </location>
</feature>
<keyword evidence="2" id="KW-0813">Transport</keyword>
<dbReference type="AlphaFoldDB" id="A0A0H3DJX1"/>
<dbReference type="InterPro" id="IPR017871">
    <property type="entry name" value="ABC_transporter-like_CS"/>
</dbReference>
<gene>
    <name evidence="7" type="ordered locus">MPNE_0795</name>
</gene>
<dbReference type="Gene3D" id="3.40.50.300">
    <property type="entry name" value="P-loop containing nucleotide triphosphate hydrolases"/>
    <property type="match status" value="1"/>
</dbReference>
<dbReference type="GO" id="GO:0005524">
    <property type="term" value="F:ATP binding"/>
    <property type="evidence" value="ECO:0007669"/>
    <property type="project" value="UniProtKB-KW"/>
</dbReference>
<dbReference type="InterPro" id="IPR027417">
    <property type="entry name" value="P-loop_NTPase"/>
</dbReference>
<dbReference type="HOGENOM" id="CLU_000604_1_22_14"/>
<proteinExistence type="inferred from homology"/>
<dbReference type="eggNOG" id="COG1136">
    <property type="taxonomic scope" value="Bacteria"/>
</dbReference>
<sequence>MKDTEKKTEKELVWDECVDILENVKANSFKATFEYYLASDKKTKKAKPAKVKKVKEPKAKAVKPEQVKPTKTTKAPKPKKPKKQGGLISQWKEKLEAPYRTPYVEQKQGMVISIDKMWKHVHGEDSKEQIAILSDVSLEIGYGEIVIILGPSGSGKTTLLNLIGGYDSISLGSCVVANCPLEKCTTEQLLTYRKLNLGYVYQRYNLIELLSAYDNIAISQNLIPKEQRHLDIEELAAKLDIKEILYKFPYEMSGGQKQRVAIARAIIKEPRLLLCDEPTGALDSNSAENIIALLQAINKEYKQTILMVTHDETLTRIANRIIKISDGKIVSNELVRPLS</sequence>
<dbReference type="SMART" id="SM00382">
    <property type="entry name" value="AAA"/>
    <property type="match status" value="1"/>
</dbReference>
<protein>
    <submittedName>
        <fullName evidence="7">ABC transporter, ATP-binding protein</fullName>
    </submittedName>
</protein>
<dbReference type="RefSeq" id="WP_014325678.1">
    <property type="nucleotide sequence ID" value="NZ_CP010546.1"/>
</dbReference>
<evidence type="ECO:0000256" key="3">
    <source>
        <dbReference type="ARBA" id="ARBA00022741"/>
    </source>
</evidence>
<comment type="similarity">
    <text evidence="1">Belongs to the ABC transporter superfamily.</text>
</comment>
<accession>A0A0H3DJX1</accession>
<dbReference type="InterPro" id="IPR017911">
    <property type="entry name" value="MacB-like_ATP-bd"/>
</dbReference>
<evidence type="ECO:0000313" key="8">
    <source>
        <dbReference type="Proteomes" id="UP000007756"/>
    </source>
</evidence>
<dbReference type="PROSITE" id="PS00211">
    <property type="entry name" value="ABC_TRANSPORTER_1"/>
    <property type="match status" value="1"/>
</dbReference>
<evidence type="ECO:0000256" key="5">
    <source>
        <dbReference type="SAM" id="MobiDB-lite"/>
    </source>
</evidence>
<dbReference type="PANTHER" id="PTHR42798">
    <property type="entry name" value="LIPOPROTEIN-RELEASING SYSTEM ATP-BINDING PROTEIN LOLD"/>
    <property type="match status" value="1"/>
</dbReference>
<dbReference type="InterPro" id="IPR003593">
    <property type="entry name" value="AAA+_ATPase"/>
</dbReference>